<keyword evidence="11" id="KW-1185">Reference proteome</keyword>
<organism evidence="10 11">
    <name type="scientific">Lottiidibacillus patelloidae</name>
    <dbReference type="NCBI Taxonomy" id="2670334"/>
    <lineage>
        <taxon>Bacteria</taxon>
        <taxon>Bacillati</taxon>
        <taxon>Bacillota</taxon>
        <taxon>Bacilli</taxon>
        <taxon>Bacillales</taxon>
        <taxon>Bacillaceae</taxon>
        <taxon>Lottiidibacillus</taxon>
    </lineage>
</organism>
<comment type="caution">
    <text evidence="10">The sequence shown here is derived from an EMBL/GenBank/DDBJ whole genome shotgun (WGS) entry which is preliminary data.</text>
</comment>
<comment type="catalytic activity">
    <reaction evidence="6">
        <text>Hydrolysis of alkylated DNA, releasing 3-methyladenine.</text>
        <dbReference type="EC" id="3.2.2.20"/>
    </reaction>
</comment>
<evidence type="ECO:0000313" key="10">
    <source>
        <dbReference type="EMBL" id="OZM55937.1"/>
    </source>
</evidence>
<keyword evidence="2" id="KW-0227">DNA damage</keyword>
<evidence type="ECO:0000256" key="5">
    <source>
        <dbReference type="ARBA" id="ARBA00023204"/>
    </source>
</evidence>
<dbReference type="Proteomes" id="UP000217083">
    <property type="component" value="Unassembled WGS sequence"/>
</dbReference>
<feature type="binding site" evidence="9">
    <location>
        <position position="4"/>
    </location>
    <ligand>
        <name>Zn(2+)</name>
        <dbReference type="ChEBI" id="CHEBI:29105"/>
    </ligand>
</feature>
<evidence type="ECO:0000256" key="1">
    <source>
        <dbReference type="ARBA" id="ARBA00022723"/>
    </source>
</evidence>
<proteinExistence type="predicted"/>
<dbReference type="PANTHER" id="PTHR30037:SF4">
    <property type="entry name" value="DNA-3-METHYLADENINE GLYCOSYLASE I"/>
    <property type="match status" value="1"/>
</dbReference>
<evidence type="ECO:0000256" key="6">
    <source>
        <dbReference type="ARBA" id="ARBA00052558"/>
    </source>
</evidence>
<gene>
    <name evidence="10" type="ORF">CIB95_14835</name>
</gene>
<dbReference type="RefSeq" id="WP_094926446.1">
    <property type="nucleotide sequence ID" value="NZ_NPIA01000010.1"/>
</dbReference>
<feature type="binding site" evidence="9">
    <location>
        <position position="179"/>
    </location>
    <ligand>
        <name>Zn(2+)</name>
        <dbReference type="ChEBI" id="CHEBI:29105"/>
    </ligand>
</feature>
<dbReference type="NCBIfam" id="TIGR00624">
    <property type="entry name" value="tag"/>
    <property type="match status" value="1"/>
</dbReference>
<dbReference type="InterPro" id="IPR011257">
    <property type="entry name" value="DNA_glycosylase"/>
</dbReference>
<keyword evidence="4 9" id="KW-0862">Zinc</keyword>
<dbReference type="EMBL" id="NPIA01000010">
    <property type="protein sequence ID" value="OZM55937.1"/>
    <property type="molecule type" value="Genomic_DNA"/>
</dbReference>
<evidence type="ECO:0000256" key="9">
    <source>
        <dbReference type="PIRSR" id="PIRSR604597-1"/>
    </source>
</evidence>
<evidence type="ECO:0000256" key="4">
    <source>
        <dbReference type="ARBA" id="ARBA00022833"/>
    </source>
</evidence>
<protein>
    <recommendedName>
        <fullName evidence="8">DNA-3-methyladenine glycosylase I</fullName>
        <ecNumber evidence="8">3.2.2.20</ecNumber>
    </recommendedName>
</protein>
<dbReference type="SUPFAM" id="SSF48150">
    <property type="entry name" value="DNA-glycosylase"/>
    <property type="match status" value="1"/>
</dbReference>
<evidence type="ECO:0000256" key="2">
    <source>
        <dbReference type="ARBA" id="ARBA00022763"/>
    </source>
</evidence>
<dbReference type="GO" id="GO:0046872">
    <property type="term" value="F:metal ion binding"/>
    <property type="evidence" value="ECO:0007669"/>
    <property type="project" value="UniProtKB-KW"/>
</dbReference>
<evidence type="ECO:0000313" key="11">
    <source>
        <dbReference type="Proteomes" id="UP000217083"/>
    </source>
</evidence>
<reference evidence="10 11" key="2">
    <citation type="submission" date="2017-09" db="EMBL/GenBank/DDBJ databases">
        <title>Bacillus patelloidae sp. nov., isolated from the intestinal tract of a marine limpet.</title>
        <authorList>
            <person name="Liu R."/>
            <person name="Dong C."/>
            <person name="Shao Z."/>
        </authorList>
    </citation>
    <scope>NUCLEOTIDE SEQUENCE [LARGE SCALE GENOMIC DNA]</scope>
    <source>
        <strain evidence="10 11">SA5d-4</strain>
    </source>
</reference>
<keyword evidence="1 9" id="KW-0479">Metal-binding</keyword>
<dbReference type="InterPro" id="IPR004597">
    <property type="entry name" value="Tag"/>
</dbReference>
<dbReference type="Gene3D" id="1.10.340.30">
    <property type="entry name" value="Hypothetical protein, domain 2"/>
    <property type="match status" value="1"/>
</dbReference>
<dbReference type="GO" id="GO:0006284">
    <property type="term" value="P:base-excision repair"/>
    <property type="evidence" value="ECO:0007669"/>
    <property type="project" value="InterPro"/>
</dbReference>
<dbReference type="GO" id="GO:0008725">
    <property type="term" value="F:DNA-3-methyladenine glycosylase activity"/>
    <property type="evidence" value="ECO:0007669"/>
    <property type="project" value="UniProtKB-EC"/>
</dbReference>
<feature type="binding site" evidence="9">
    <location>
        <position position="17"/>
    </location>
    <ligand>
        <name>Zn(2+)</name>
        <dbReference type="ChEBI" id="CHEBI:29105"/>
    </ligand>
</feature>
<name>A0A263BRD4_9BACI</name>
<keyword evidence="3" id="KW-0378">Hydrolase</keyword>
<keyword evidence="5" id="KW-0234">DNA repair</keyword>
<reference evidence="11" key="1">
    <citation type="submission" date="2017-08" db="EMBL/GenBank/DDBJ databases">
        <authorList>
            <person name="Huang Z."/>
        </authorList>
    </citation>
    <scope>NUCLEOTIDE SEQUENCE [LARGE SCALE GENOMIC DNA]</scope>
    <source>
        <strain evidence="11">SA5d-4</strain>
    </source>
</reference>
<accession>A0A263BRD4</accession>
<dbReference type="AlphaFoldDB" id="A0A263BRD4"/>
<dbReference type="FunFam" id="1.10.340.30:FF:000009">
    <property type="entry name" value="DNA-3-methyladenine glycosylase I"/>
    <property type="match status" value="1"/>
</dbReference>
<dbReference type="InterPro" id="IPR052891">
    <property type="entry name" value="DNA-3mA_glycosylase"/>
</dbReference>
<evidence type="ECO:0000256" key="8">
    <source>
        <dbReference type="ARBA" id="ARBA00066766"/>
    </source>
</evidence>
<sequence length="185" mass="21540">MKRCEWSTSEEIYVKYHDEEWGVPVYDDRLLFEMLTLEGAQAGLSWITILKKRENYKAAFDNFDVKKIANYDEEKVQSLLENKGIVRNKLKINSTITNAKAFIEIQKEFGSFSKFLWEYVNNQPIINNWTTINELPAKTDLSDKLSKDLKKRGFKFVGSTIIYAYLQGVGLVNDHIDSCFRKSES</sequence>
<dbReference type="InterPro" id="IPR005019">
    <property type="entry name" value="Adenine_glyco"/>
</dbReference>
<feature type="binding site" evidence="9">
    <location>
        <position position="175"/>
    </location>
    <ligand>
        <name>Zn(2+)</name>
        <dbReference type="ChEBI" id="CHEBI:29105"/>
    </ligand>
</feature>
<evidence type="ECO:0000256" key="7">
    <source>
        <dbReference type="ARBA" id="ARBA00057608"/>
    </source>
</evidence>
<comment type="function">
    <text evidence="7">Hydrolysis of the deoxyribose N-glycosidic bond to excise 3-methyladenine from the damaged DNA polymer formed by alkylation lesions.</text>
</comment>
<dbReference type="EC" id="3.2.2.20" evidence="8"/>
<evidence type="ECO:0000256" key="3">
    <source>
        <dbReference type="ARBA" id="ARBA00022801"/>
    </source>
</evidence>
<dbReference type="Pfam" id="PF03352">
    <property type="entry name" value="Adenine_glyco"/>
    <property type="match status" value="1"/>
</dbReference>
<dbReference type="PANTHER" id="PTHR30037">
    <property type="entry name" value="DNA-3-METHYLADENINE GLYCOSYLASE 1"/>
    <property type="match status" value="1"/>
</dbReference>